<comment type="caution">
    <text evidence="1">The sequence shown here is derived from an EMBL/GenBank/DDBJ whole genome shotgun (WGS) entry which is preliminary data.</text>
</comment>
<dbReference type="Proteomes" id="UP000185904">
    <property type="component" value="Unassembled WGS sequence"/>
</dbReference>
<evidence type="ECO:0000313" key="2">
    <source>
        <dbReference type="Proteomes" id="UP000185904"/>
    </source>
</evidence>
<dbReference type="AlphaFoldDB" id="A0A178BP16"/>
<gene>
    <name evidence="1" type="ORF">AYO20_11653</name>
</gene>
<protein>
    <submittedName>
        <fullName evidence="1">Uncharacterized protein</fullName>
    </submittedName>
</protein>
<proteinExistence type="predicted"/>
<evidence type="ECO:0000313" key="1">
    <source>
        <dbReference type="EMBL" id="OAL19398.1"/>
    </source>
</evidence>
<keyword evidence="2" id="KW-1185">Reference proteome</keyword>
<dbReference type="GeneID" id="34595028"/>
<name>A0A178BP16_9EURO</name>
<organism evidence="1 2">
    <name type="scientific">Fonsecaea nubica</name>
    <dbReference type="NCBI Taxonomy" id="856822"/>
    <lineage>
        <taxon>Eukaryota</taxon>
        <taxon>Fungi</taxon>
        <taxon>Dikarya</taxon>
        <taxon>Ascomycota</taxon>
        <taxon>Pezizomycotina</taxon>
        <taxon>Eurotiomycetes</taxon>
        <taxon>Chaetothyriomycetidae</taxon>
        <taxon>Chaetothyriales</taxon>
        <taxon>Herpotrichiellaceae</taxon>
        <taxon>Fonsecaea</taxon>
    </lineage>
</organism>
<accession>A0A178BP16</accession>
<sequence>MASSNFRTRPAASVGREQWFSWNGGKAHCLRCTSSFVNPSGPAVGASTVSPLKPFYDEHFRGKAIPIAFQGGPLSLPECIIQSPSAVPFVWPITVPILNLGVSPDPRLSIPPAPSTIGSETTR</sequence>
<dbReference type="RefSeq" id="XP_022494155.1">
    <property type="nucleotide sequence ID" value="XM_022649875.1"/>
</dbReference>
<dbReference type="EMBL" id="LVCJ01000176">
    <property type="protein sequence ID" value="OAL19398.1"/>
    <property type="molecule type" value="Genomic_DNA"/>
</dbReference>
<reference evidence="1 2" key="1">
    <citation type="submission" date="2016-03" db="EMBL/GenBank/DDBJ databases">
        <title>The draft genome sequence of Fonsecaea nubica causative agent of cutaneous subcutaneous infection in human host.</title>
        <authorList>
            <person name="Costa F."/>
            <person name="Sybren D.H."/>
            <person name="Raittz R.T."/>
            <person name="Weiss V.A."/>
            <person name="Leao A.C."/>
            <person name="Gomes R."/>
            <person name="De Souza E.M."/>
            <person name="Pedrosa F.O."/>
            <person name="Steffens M.B."/>
            <person name="Bombassaro A."/>
            <person name="Tadra-Sfeir M.Z."/>
            <person name="Moreno L.F."/>
            <person name="Najafzadeh M.J."/>
            <person name="Felipe M.S."/>
            <person name="Teixeira M."/>
            <person name="Sun J."/>
            <person name="Xi L."/>
            <person name="Castro M.A."/>
            <person name="Vicente V.A."/>
        </authorList>
    </citation>
    <scope>NUCLEOTIDE SEQUENCE [LARGE SCALE GENOMIC DNA]</scope>
    <source>
        <strain evidence="1 2">CBS 269.64</strain>
    </source>
</reference>